<comment type="caution">
    <text evidence="1">The sequence shown here is derived from an EMBL/GenBank/DDBJ whole genome shotgun (WGS) entry which is preliminary data.</text>
</comment>
<accession>A0ABR6WDH5</accession>
<evidence type="ECO:0000313" key="1">
    <source>
        <dbReference type="EMBL" id="MBC3794574.1"/>
    </source>
</evidence>
<evidence type="ECO:0000313" key="2">
    <source>
        <dbReference type="Proteomes" id="UP000700732"/>
    </source>
</evidence>
<proteinExistence type="predicted"/>
<dbReference type="EMBL" id="VFIA01000050">
    <property type="protein sequence ID" value="MBC3794574.1"/>
    <property type="molecule type" value="Genomic_DNA"/>
</dbReference>
<dbReference type="Proteomes" id="UP000700732">
    <property type="component" value="Unassembled WGS sequence"/>
</dbReference>
<reference evidence="1 2" key="1">
    <citation type="submission" date="2019-06" db="EMBL/GenBank/DDBJ databases">
        <title>Spirosoma utsteinense sp. nov. isolated from Antarctic ice-free soils.</title>
        <authorList>
            <person name="Tahon G."/>
        </authorList>
    </citation>
    <scope>NUCLEOTIDE SEQUENCE [LARGE SCALE GENOMIC DNA]</scope>
    <source>
        <strain evidence="1 2">LMG 31447</strain>
    </source>
</reference>
<gene>
    <name evidence="1" type="ORF">FH603_5103</name>
</gene>
<organism evidence="1 2">
    <name type="scientific">Spirosoma utsteinense</name>
    <dbReference type="NCBI Taxonomy" id="2585773"/>
    <lineage>
        <taxon>Bacteria</taxon>
        <taxon>Pseudomonadati</taxon>
        <taxon>Bacteroidota</taxon>
        <taxon>Cytophagia</taxon>
        <taxon>Cytophagales</taxon>
        <taxon>Cytophagaceae</taxon>
        <taxon>Spirosoma</taxon>
    </lineage>
</organism>
<protein>
    <submittedName>
        <fullName evidence="1">Uncharacterized protein</fullName>
    </submittedName>
</protein>
<keyword evidence="2" id="KW-1185">Reference proteome</keyword>
<name>A0ABR6WDH5_9BACT</name>
<sequence length="36" mass="4311">MDERNSLYSLLTRLLMFTPKQITYGYPKSMMLEILI</sequence>